<dbReference type="AlphaFoldDB" id="M9RBS4"/>
<evidence type="ECO:0000313" key="2">
    <source>
        <dbReference type="EMBL" id="AGI70034.1"/>
    </source>
</evidence>
<dbReference type="eggNOG" id="COG2340">
    <property type="taxonomic scope" value="Bacteria"/>
</dbReference>
<dbReference type="STRING" id="391626.OAN307_c46850"/>
<gene>
    <name evidence="2" type="ORF">OAN307_c46850</name>
</gene>
<dbReference type="PANTHER" id="PTHR31157">
    <property type="entry name" value="SCP DOMAIN-CONTAINING PROTEIN"/>
    <property type="match status" value="1"/>
</dbReference>
<dbReference type="HOGENOM" id="CLU_048111_3_3_5"/>
<evidence type="ECO:0000313" key="3">
    <source>
        <dbReference type="Proteomes" id="UP000005307"/>
    </source>
</evidence>
<feature type="domain" description="SCP" evidence="1">
    <location>
        <begin position="93"/>
        <end position="206"/>
    </location>
</feature>
<dbReference type="EMBL" id="CP003740">
    <property type="protein sequence ID" value="AGI70034.1"/>
    <property type="molecule type" value="Genomic_DNA"/>
</dbReference>
<dbReference type="CDD" id="cd05379">
    <property type="entry name" value="CAP_bacterial"/>
    <property type="match status" value="1"/>
</dbReference>
<dbReference type="InterPro" id="IPR014044">
    <property type="entry name" value="CAP_dom"/>
</dbReference>
<sequence>MMHLSRSAIKLTLFGPLQADVGLKRDVRAGKAKEIDKGANMLRRSFILGSLAFGLAACGGAQLATIGPDGLPLAQVYRIGPQDADDIQFRMLDGLNALRGAAGAPTVQLNAQLNAAAATHSRDMSVQNRPWHFGSDGSSPIDRLRRVGYNGSLTGETISETYETEIETLGAWMREPNTRAVLLDNNATEMGIAWFQEGNGKIWWTLVLANANRRGTIAQENPVPLQ</sequence>
<keyword evidence="3" id="KW-1185">Reference proteome</keyword>
<evidence type="ECO:0000259" key="1">
    <source>
        <dbReference type="Pfam" id="PF00188"/>
    </source>
</evidence>
<dbReference type="InterPro" id="IPR035940">
    <property type="entry name" value="CAP_sf"/>
</dbReference>
<dbReference type="KEGG" id="oat:OAN307_c46850"/>
<dbReference type="Proteomes" id="UP000005307">
    <property type="component" value="Chromosome"/>
</dbReference>
<dbReference type="Pfam" id="PF00188">
    <property type="entry name" value="CAP"/>
    <property type="match status" value="1"/>
</dbReference>
<dbReference type="PANTHER" id="PTHR31157:SF1">
    <property type="entry name" value="SCP DOMAIN-CONTAINING PROTEIN"/>
    <property type="match status" value="1"/>
</dbReference>
<organism evidence="2 3">
    <name type="scientific">Octadecabacter antarcticus 307</name>
    <dbReference type="NCBI Taxonomy" id="391626"/>
    <lineage>
        <taxon>Bacteria</taxon>
        <taxon>Pseudomonadati</taxon>
        <taxon>Pseudomonadota</taxon>
        <taxon>Alphaproteobacteria</taxon>
        <taxon>Rhodobacterales</taxon>
        <taxon>Roseobacteraceae</taxon>
        <taxon>Octadecabacter</taxon>
    </lineage>
</organism>
<dbReference type="Gene3D" id="3.40.33.10">
    <property type="entry name" value="CAP"/>
    <property type="match status" value="1"/>
</dbReference>
<name>M9RBS4_9RHOB</name>
<proteinExistence type="predicted"/>
<protein>
    <recommendedName>
        <fullName evidence="1">SCP domain-containing protein</fullName>
    </recommendedName>
</protein>
<dbReference type="SUPFAM" id="SSF55797">
    <property type="entry name" value="PR-1-like"/>
    <property type="match status" value="1"/>
</dbReference>
<reference evidence="2 3" key="1">
    <citation type="journal article" date="2013" name="PLoS ONE">
        <title>Poles Apart: Arctic and Antarctic Octadecabacter strains Share High Genome Plasticity and a New Type of Xanthorhodopsin.</title>
        <authorList>
            <person name="Vollmers J."/>
            <person name="Voget S."/>
            <person name="Dietrich S."/>
            <person name="Gollnow K."/>
            <person name="Smits M."/>
            <person name="Meyer K."/>
            <person name="Brinkhoff T."/>
            <person name="Simon M."/>
            <person name="Daniel R."/>
        </authorList>
    </citation>
    <scope>NUCLEOTIDE SEQUENCE [LARGE SCALE GENOMIC DNA]</scope>
    <source>
        <strain evidence="2 3">307</strain>
    </source>
</reference>
<accession>M9RBS4</accession>